<sequence length="277" mass="29277">MKKKLSHLVIGALAYSFLPTIAQAQDAGCDAACEAARKAANPLADIRAIMTDNTVAFRTGTDEEDSYNFQIQPVYAVPLDGANLVLRGIIPIQGVAPGAVLPPGIGEPTQNSDLEWGIGDSTVQAFYAPTPSGNISLGYGLQVSLPTHTDDALQGAGWGAGPAFVIFGQAGDLSWGGVLAHMWGESDFSTTILQPILIYGLGGGWYFGYNNVISYNWNASSSDDAWLVPLGLTVGKTIITNEEKGTALDLSAGYYDVNQSPTGGPNRQFKFGISFFF</sequence>
<proteinExistence type="predicted"/>
<dbReference type="RefSeq" id="WP_170477043.1">
    <property type="nucleotide sequence ID" value="NZ_WVQY01000004.1"/>
</dbReference>
<evidence type="ECO:0008006" key="4">
    <source>
        <dbReference type="Google" id="ProtNLM"/>
    </source>
</evidence>
<comment type="caution">
    <text evidence="2">The sequence shown here is derived from an EMBL/GenBank/DDBJ whole genome shotgun (WGS) entry which is preliminary data.</text>
</comment>
<organism evidence="2 3">
    <name type="scientific">Ruegeria atlantica</name>
    <dbReference type="NCBI Taxonomy" id="81569"/>
    <lineage>
        <taxon>Bacteria</taxon>
        <taxon>Pseudomonadati</taxon>
        <taxon>Pseudomonadota</taxon>
        <taxon>Alphaproteobacteria</taxon>
        <taxon>Rhodobacterales</taxon>
        <taxon>Roseobacteraceae</taxon>
        <taxon>Ruegeria</taxon>
    </lineage>
</organism>
<protein>
    <recommendedName>
        <fullName evidence="4">Protein involved in meta-pathway of phenol degradation</fullName>
    </recommendedName>
</protein>
<reference evidence="2 3" key="1">
    <citation type="submission" date="2019-12" db="EMBL/GenBank/DDBJ databases">
        <title>Ruegeria JWLKs population differentiation of coral mucus and skeleton niches.</title>
        <authorList>
            <person name="Luo D."/>
        </authorList>
    </citation>
    <scope>NUCLEOTIDE SEQUENCE [LARGE SCALE GENOMIC DNA]</scope>
    <source>
        <strain evidence="2 3">HKCCD6238</strain>
    </source>
</reference>
<name>A0ABX1WCV3_9RHOB</name>
<accession>A0ABX1WCV3</accession>
<keyword evidence="1" id="KW-0732">Signal</keyword>
<dbReference type="Proteomes" id="UP000599383">
    <property type="component" value="Unassembled WGS sequence"/>
</dbReference>
<keyword evidence="3" id="KW-1185">Reference proteome</keyword>
<evidence type="ECO:0000313" key="2">
    <source>
        <dbReference type="EMBL" id="NOD31152.1"/>
    </source>
</evidence>
<gene>
    <name evidence="2" type="ORF">GS617_12780</name>
</gene>
<dbReference type="EMBL" id="WVQY01000004">
    <property type="protein sequence ID" value="NOD31152.1"/>
    <property type="molecule type" value="Genomic_DNA"/>
</dbReference>
<evidence type="ECO:0000313" key="3">
    <source>
        <dbReference type="Proteomes" id="UP000599383"/>
    </source>
</evidence>
<feature type="chain" id="PRO_5046757526" description="Protein involved in meta-pathway of phenol degradation" evidence="1">
    <location>
        <begin position="25"/>
        <end position="277"/>
    </location>
</feature>
<evidence type="ECO:0000256" key="1">
    <source>
        <dbReference type="SAM" id="SignalP"/>
    </source>
</evidence>
<feature type="signal peptide" evidence="1">
    <location>
        <begin position="1"/>
        <end position="24"/>
    </location>
</feature>